<proteinExistence type="predicted"/>
<name>A0A1N7BEW4_9BACI</name>
<dbReference type="GO" id="GO:0016747">
    <property type="term" value="F:acyltransferase activity, transferring groups other than amino-acyl groups"/>
    <property type="evidence" value="ECO:0007669"/>
    <property type="project" value="InterPro"/>
</dbReference>
<feature type="domain" description="N-acetyltransferase" evidence="1">
    <location>
        <begin position="8"/>
        <end position="175"/>
    </location>
</feature>
<dbReference type="PROSITE" id="PS51186">
    <property type="entry name" value="GNAT"/>
    <property type="match status" value="1"/>
</dbReference>
<dbReference type="Proteomes" id="UP000186385">
    <property type="component" value="Unassembled WGS sequence"/>
</dbReference>
<gene>
    <name evidence="2" type="ORF">B1B05_16175</name>
    <name evidence="3" type="ORF">SAMN05443094_10963</name>
</gene>
<reference evidence="2" key="3">
    <citation type="submission" date="2017-03" db="EMBL/GenBank/DDBJ databases">
        <authorList>
            <person name="Dastager S.G."/>
            <person name="Neurgaonkar P.S."/>
            <person name="Dharne M.S."/>
        </authorList>
    </citation>
    <scope>NUCLEOTIDE SEQUENCE</scope>
    <source>
        <strain evidence="2">DSM 25145</strain>
    </source>
</reference>
<dbReference type="RefSeq" id="WP_045850200.1">
    <property type="nucleotide sequence ID" value="NZ_FTLX01000009.1"/>
</dbReference>
<dbReference type="Gene3D" id="3.40.630.30">
    <property type="match status" value="1"/>
</dbReference>
<evidence type="ECO:0000313" key="2">
    <source>
        <dbReference type="EMBL" id="OXS74701.1"/>
    </source>
</evidence>
<dbReference type="AlphaFoldDB" id="A0A1N7BEW4"/>
<dbReference type="EMBL" id="MWSK01000009">
    <property type="protein sequence ID" value="OXS74701.1"/>
    <property type="molecule type" value="Genomic_DNA"/>
</dbReference>
<dbReference type="STRING" id="1017273.SAMN05443094_10963"/>
<reference evidence="5" key="2">
    <citation type="submission" date="2017-03" db="EMBL/GenBank/DDBJ databases">
        <title>Bacillus sp. V-88(T) DSM27956, whole genome shotgun sequencing project.</title>
        <authorList>
            <person name="Dastager S.G."/>
            <person name="Neurgaonkar P.S."/>
            <person name="Dharne M.S."/>
        </authorList>
    </citation>
    <scope>NUCLEOTIDE SEQUENCE [LARGE SCALE GENOMIC DNA]</scope>
    <source>
        <strain evidence="5">DSM 25145</strain>
    </source>
</reference>
<dbReference type="Proteomes" id="UP000215545">
    <property type="component" value="Unassembled WGS sequence"/>
</dbReference>
<dbReference type="InterPro" id="IPR000182">
    <property type="entry name" value="GNAT_dom"/>
</dbReference>
<reference evidence="3 4" key="1">
    <citation type="submission" date="2017-01" db="EMBL/GenBank/DDBJ databases">
        <authorList>
            <person name="Mah S.A."/>
            <person name="Swanson W.J."/>
            <person name="Moy G.W."/>
            <person name="Vacquier V.D."/>
        </authorList>
    </citation>
    <scope>NUCLEOTIDE SEQUENCE [LARGE SCALE GENOMIC DNA]</scope>
    <source>
        <strain evidence="3 4">NIO-1016</strain>
    </source>
</reference>
<accession>A0A1N7BEW4</accession>
<keyword evidence="5" id="KW-1185">Reference proteome</keyword>
<sequence>MKKPEQTLTYETLSVAQLESILSLQKTVIEALPDQRVLQPLSEEEFLFILNGSGLMIGLFDQGELIAFRALLAPPVDADDHLGKDFGLSGKELANVIYQEISVVHPDYRGQNLQKKMASFIMKELETAEHPYRYVCCTVAPFNIPSLKDKFAQGMKIVSMKAKYGGHLRYTFMKEIGQPATRYSHAISVPMADTERQQELLRQGMYGVGMALEKKEWVLFFVDEN</sequence>
<dbReference type="EMBL" id="FTLX01000009">
    <property type="protein sequence ID" value="SIR49764.1"/>
    <property type="molecule type" value="Genomic_DNA"/>
</dbReference>
<dbReference type="SUPFAM" id="SSF55729">
    <property type="entry name" value="Acyl-CoA N-acyltransferases (Nat)"/>
    <property type="match status" value="1"/>
</dbReference>
<evidence type="ECO:0000313" key="3">
    <source>
        <dbReference type="EMBL" id="SIR49764.1"/>
    </source>
</evidence>
<dbReference type="InterPro" id="IPR016181">
    <property type="entry name" value="Acyl_CoA_acyltransferase"/>
</dbReference>
<organism evidence="3 4">
    <name type="scientific">Domibacillus enclensis</name>
    <dbReference type="NCBI Taxonomy" id="1017273"/>
    <lineage>
        <taxon>Bacteria</taxon>
        <taxon>Bacillati</taxon>
        <taxon>Bacillota</taxon>
        <taxon>Bacilli</taxon>
        <taxon>Bacillales</taxon>
        <taxon>Bacillaceae</taxon>
        <taxon>Domibacillus</taxon>
    </lineage>
</organism>
<evidence type="ECO:0000313" key="4">
    <source>
        <dbReference type="Proteomes" id="UP000186385"/>
    </source>
</evidence>
<evidence type="ECO:0000259" key="1">
    <source>
        <dbReference type="PROSITE" id="PS51186"/>
    </source>
</evidence>
<protein>
    <recommendedName>
        <fullName evidence="1">N-acetyltransferase domain-containing protein</fullName>
    </recommendedName>
</protein>
<evidence type="ECO:0000313" key="5">
    <source>
        <dbReference type="Proteomes" id="UP000215545"/>
    </source>
</evidence>